<dbReference type="EMBL" id="LJYW01000001">
    <property type="protein sequence ID" value="KPL55563.1"/>
    <property type="molecule type" value="Genomic_DNA"/>
</dbReference>
<dbReference type="SUPFAM" id="SSF82679">
    <property type="entry name" value="N-utilization substance G protein NusG, N-terminal domain"/>
    <property type="match status" value="1"/>
</dbReference>
<evidence type="ECO:0000259" key="2">
    <source>
        <dbReference type="Pfam" id="PF02357"/>
    </source>
</evidence>
<keyword evidence="1" id="KW-0804">Transcription</keyword>
<dbReference type="Pfam" id="PF02357">
    <property type="entry name" value="NusG"/>
    <property type="match status" value="1"/>
</dbReference>
<feature type="domain" description="NusG-like N-terminal" evidence="2">
    <location>
        <begin position="3"/>
        <end position="100"/>
    </location>
</feature>
<reference evidence="3 4" key="1">
    <citation type="submission" date="2015-09" db="EMBL/GenBank/DDBJ databases">
        <authorList>
            <person name="Jackson K.R."/>
            <person name="Lunt B.L."/>
            <person name="Fisher J.N.B."/>
            <person name="Gardner A.V."/>
            <person name="Bailey M.E."/>
            <person name="Deus L.M."/>
            <person name="Earl A.S."/>
            <person name="Gibby P.D."/>
            <person name="Hartmann K.A."/>
            <person name="Liu J.E."/>
            <person name="Manci A.M."/>
            <person name="Nielsen D.A."/>
            <person name="Solomon M.B."/>
            <person name="Breakwell D.P."/>
            <person name="Burnett S.H."/>
            <person name="Grose J.H."/>
        </authorList>
    </citation>
    <scope>NUCLEOTIDE SEQUENCE [LARGE SCALE GENOMIC DNA]</scope>
    <source>
        <strain evidence="3 4">16</strain>
    </source>
</reference>
<dbReference type="Gene3D" id="3.30.70.940">
    <property type="entry name" value="NusG, N-terminal domain"/>
    <property type="match status" value="1"/>
</dbReference>
<dbReference type="RefSeq" id="WP_054361731.1">
    <property type="nucleotide sequence ID" value="NZ_LJYW01000001.1"/>
</dbReference>
<dbReference type="GO" id="GO:0006354">
    <property type="term" value="P:DNA-templated transcription elongation"/>
    <property type="evidence" value="ECO:0007669"/>
    <property type="project" value="InterPro"/>
</dbReference>
<dbReference type="InterPro" id="IPR036735">
    <property type="entry name" value="NGN_dom_sf"/>
</dbReference>
<gene>
    <name evidence="3" type="ORF">ABB55_27760</name>
</gene>
<protein>
    <recommendedName>
        <fullName evidence="2">NusG-like N-terminal domain-containing protein</fullName>
    </recommendedName>
</protein>
<name>A0A0P6VW77_9HYPH</name>
<comment type="caution">
    <text evidence="3">The sequence shown here is derived from an EMBL/GenBank/DDBJ whole genome shotgun (WGS) entry which is preliminary data.</text>
</comment>
<proteinExistence type="predicted"/>
<accession>A0A0P6VW77</accession>
<dbReference type="Proteomes" id="UP000048984">
    <property type="component" value="Unassembled WGS sequence"/>
</dbReference>
<evidence type="ECO:0000256" key="1">
    <source>
        <dbReference type="ARBA" id="ARBA00023163"/>
    </source>
</evidence>
<reference evidence="3 4" key="2">
    <citation type="submission" date="2015-10" db="EMBL/GenBank/DDBJ databases">
        <title>Draft Genome Sequence of Prosthecomicrobium hirschii ATCC 27832.</title>
        <authorList>
            <person name="Daniel J."/>
            <person name="Givan S.A."/>
            <person name="Brun Y.V."/>
            <person name="Brown P.J."/>
        </authorList>
    </citation>
    <scope>NUCLEOTIDE SEQUENCE [LARGE SCALE GENOMIC DNA]</scope>
    <source>
        <strain evidence="3 4">16</strain>
    </source>
</reference>
<evidence type="ECO:0000313" key="3">
    <source>
        <dbReference type="EMBL" id="KPL55563.1"/>
    </source>
</evidence>
<dbReference type="AlphaFoldDB" id="A0A0P6VW77"/>
<evidence type="ECO:0000313" key="4">
    <source>
        <dbReference type="Proteomes" id="UP000048984"/>
    </source>
</evidence>
<sequence>MTDWYALTVRGGQELAVAGQEGGLPRYGIESYLPIERREVRVRHVKGVQRVERPLLPGYVFAALAPSDWALLPRIAAVRGVVVVGDAPVRVRLADLERMRRIEQEVAEQRGRPGGRVVLVRGTRVEIVGTAMDGWAGTVANDAGTGAGRVLIDFGLRAVAVPLDAVKRIA</sequence>
<organism evidence="3 4">
    <name type="scientific">Prosthecodimorpha hirschii</name>
    <dbReference type="NCBI Taxonomy" id="665126"/>
    <lineage>
        <taxon>Bacteria</taxon>
        <taxon>Pseudomonadati</taxon>
        <taxon>Pseudomonadota</taxon>
        <taxon>Alphaproteobacteria</taxon>
        <taxon>Hyphomicrobiales</taxon>
        <taxon>Ancalomicrobiaceae</taxon>
        <taxon>Prosthecodimorpha</taxon>
    </lineage>
</organism>
<keyword evidence="4" id="KW-1185">Reference proteome</keyword>
<dbReference type="InterPro" id="IPR006645">
    <property type="entry name" value="NGN-like_dom"/>
</dbReference>